<sequence length="358" mass="41140">MEENNMKTVAVVGTVGVPACYGGFESLVQNLIDYQSDGIQYQIFCSSKKYDKKFKNYKNAELIYLPINANGVSSIIYDIMCLIICLFKRPDVVLILGVSGCLFLPIYKLFSKSKIIVNIDGLEWRRNKWGTFAKKFLKISEAISIRIADIIISDNQAIADYVENKYKKKSVVIAYGGDHATNLSTPIDNDQKKEGYYLGLCRIEPENNIEMILNAFINTDKKIKFMGNWDNSEYGRQLKKYYSNYPNITLLEPNYNIEELYKLRKNCLAYIHGHSAGGTNPSLVEAMHFNIPIFAFDCDFNRYTTNNLAHYFNDSEQLSLLAESLSFGNLKCRVLDLKNYAEDMYNWRHIAAMYESIY</sequence>
<evidence type="ECO:0000256" key="1">
    <source>
        <dbReference type="SAM" id="Phobius"/>
    </source>
</evidence>
<dbReference type="InterPro" id="IPR015393">
    <property type="entry name" value="DUF1972"/>
</dbReference>
<dbReference type="Gene3D" id="3.40.50.2000">
    <property type="entry name" value="Glycogen Phosphorylase B"/>
    <property type="match status" value="2"/>
</dbReference>
<feature type="transmembrane region" description="Helical" evidence="1">
    <location>
        <begin position="62"/>
        <end position="86"/>
    </location>
</feature>
<dbReference type="Pfam" id="PF09314">
    <property type="entry name" value="DUF1972"/>
    <property type="match status" value="1"/>
</dbReference>
<evidence type="ECO:0000313" key="3">
    <source>
        <dbReference type="EMBL" id="AQU71768.1"/>
    </source>
</evidence>
<keyword evidence="1" id="KW-0812">Transmembrane</keyword>
<reference evidence="3" key="1">
    <citation type="journal article" date="2017" name="Front. Cell. Infect. Microbiol.">
        <title>The Escherichia coli Serogroup O1 and O2 Lipopolysaccharides Are Encoded by Multiple O-antigen Gene Clusters.</title>
        <authorList>
            <person name="Delannoy S."/>
            <person name="Beutin L."/>
            <person name="Mariani-Kurkdjian P."/>
            <person name="Fleiss A."/>
            <person name="Bonacorsi S."/>
            <person name="Fach P."/>
        </authorList>
    </citation>
    <scope>NUCLEOTIDE SEQUENCE</scope>
    <source>
        <strain evidence="3">U18-41</strain>
    </source>
</reference>
<evidence type="ECO:0000259" key="2">
    <source>
        <dbReference type="Pfam" id="PF09314"/>
    </source>
</evidence>
<organism evidence="3">
    <name type="scientific">Escherichia coli O50</name>
    <dbReference type="NCBI Taxonomy" id="1963785"/>
    <lineage>
        <taxon>Bacteria</taxon>
        <taxon>Pseudomonadati</taxon>
        <taxon>Pseudomonadota</taxon>
        <taxon>Gammaproteobacteria</taxon>
        <taxon>Enterobacterales</taxon>
        <taxon>Enterobacteriaceae</taxon>
        <taxon>Escherichia</taxon>
    </lineage>
</organism>
<protein>
    <recommendedName>
        <fullName evidence="2">DUF1972 domain-containing protein</fullName>
    </recommendedName>
</protein>
<dbReference type="AlphaFoldDB" id="A0A1S6PTI5"/>
<proteinExistence type="predicted"/>
<name>A0A1S6PTI5_ECOLX</name>
<keyword evidence="1" id="KW-1133">Transmembrane helix</keyword>
<accession>A0A1S6PTI5</accession>
<dbReference type="SUPFAM" id="SSF53756">
    <property type="entry name" value="UDP-Glycosyltransferase/glycogen phosphorylase"/>
    <property type="match status" value="1"/>
</dbReference>
<gene>
    <name evidence="3" type="primary">wekR</name>
</gene>
<dbReference type="EMBL" id="KY115227">
    <property type="protein sequence ID" value="AQU71768.1"/>
    <property type="molecule type" value="Genomic_DNA"/>
</dbReference>
<feature type="domain" description="DUF1972" evidence="2">
    <location>
        <begin position="6"/>
        <end position="178"/>
    </location>
</feature>
<keyword evidence="1" id="KW-0472">Membrane</keyword>